<dbReference type="PANTHER" id="PTHR43479:SF11">
    <property type="entry name" value="ACREF_ENVCD OPERON REPRESSOR-RELATED"/>
    <property type="match status" value="1"/>
</dbReference>
<organism evidence="4 5">
    <name type="scientific">Companilactobacillus mindensis DSM 14500</name>
    <dbReference type="NCBI Taxonomy" id="1423770"/>
    <lineage>
        <taxon>Bacteria</taxon>
        <taxon>Bacillati</taxon>
        <taxon>Bacillota</taxon>
        <taxon>Bacilli</taxon>
        <taxon>Lactobacillales</taxon>
        <taxon>Lactobacillaceae</taxon>
        <taxon>Companilactobacillus</taxon>
    </lineage>
</organism>
<dbReference type="GO" id="GO:0003677">
    <property type="term" value="F:DNA binding"/>
    <property type="evidence" value="ECO:0007669"/>
    <property type="project" value="UniProtKB-UniRule"/>
</dbReference>
<evidence type="ECO:0000313" key="4">
    <source>
        <dbReference type="EMBL" id="KRL45866.1"/>
    </source>
</evidence>
<dbReference type="PROSITE" id="PS50977">
    <property type="entry name" value="HTH_TETR_2"/>
    <property type="match status" value="1"/>
</dbReference>
<dbReference type="InterPro" id="IPR036271">
    <property type="entry name" value="Tet_transcr_reg_TetR-rel_C_sf"/>
</dbReference>
<dbReference type="AlphaFoldDB" id="A0A0R1QTQ3"/>
<dbReference type="OrthoDB" id="9780824at2"/>
<accession>A0A0R1QTQ3</accession>
<evidence type="ECO:0000256" key="1">
    <source>
        <dbReference type="ARBA" id="ARBA00023125"/>
    </source>
</evidence>
<dbReference type="InterPro" id="IPR009057">
    <property type="entry name" value="Homeodomain-like_sf"/>
</dbReference>
<protein>
    <submittedName>
        <fullName evidence="4">TetR family transcriptional regulator</fullName>
    </submittedName>
</protein>
<dbReference type="Proteomes" id="UP000050872">
    <property type="component" value="Unassembled WGS sequence"/>
</dbReference>
<dbReference type="Pfam" id="PF00440">
    <property type="entry name" value="TetR_N"/>
    <property type="match status" value="1"/>
</dbReference>
<dbReference type="SUPFAM" id="SSF48498">
    <property type="entry name" value="Tetracyclin repressor-like, C-terminal domain"/>
    <property type="match status" value="1"/>
</dbReference>
<keyword evidence="1 2" id="KW-0238">DNA-binding</keyword>
<gene>
    <name evidence="4" type="ORF">FD29_GL001867</name>
</gene>
<dbReference type="PANTHER" id="PTHR43479">
    <property type="entry name" value="ACREF/ENVCD OPERON REPRESSOR-RELATED"/>
    <property type="match status" value="1"/>
</dbReference>
<evidence type="ECO:0000259" key="3">
    <source>
        <dbReference type="PROSITE" id="PS50977"/>
    </source>
</evidence>
<reference evidence="4 5" key="1">
    <citation type="journal article" date="2015" name="Genome Announc.">
        <title>Expanding the biotechnology potential of lactobacilli through comparative genomics of 213 strains and associated genera.</title>
        <authorList>
            <person name="Sun Z."/>
            <person name="Harris H.M."/>
            <person name="McCann A."/>
            <person name="Guo C."/>
            <person name="Argimon S."/>
            <person name="Zhang W."/>
            <person name="Yang X."/>
            <person name="Jeffery I.B."/>
            <person name="Cooney J.C."/>
            <person name="Kagawa T.F."/>
            <person name="Liu W."/>
            <person name="Song Y."/>
            <person name="Salvetti E."/>
            <person name="Wrobel A."/>
            <person name="Rasinkangas P."/>
            <person name="Parkhill J."/>
            <person name="Rea M.C."/>
            <person name="O'Sullivan O."/>
            <person name="Ritari J."/>
            <person name="Douillard F.P."/>
            <person name="Paul Ross R."/>
            <person name="Yang R."/>
            <person name="Briner A.E."/>
            <person name="Felis G.E."/>
            <person name="de Vos W.M."/>
            <person name="Barrangou R."/>
            <person name="Klaenhammer T.R."/>
            <person name="Caufield P.W."/>
            <person name="Cui Y."/>
            <person name="Zhang H."/>
            <person name="O'Toole P.W."/>
        </authorList>
    </citation>
    <scope>NUCLEOTIDE SEQUENCE [LARGE SCALE GENOMIC DNA]</scope>
    <source>
        <strain evidence="4 5">DSM 14500</strain>
    </source>
</reference>
<dbReference type="PRINTS" id="PR00455">
    <property type="entry name" value="HTHTETR"/>
</dbReference>
<dbReference type="InterPro" id="IPR001647">
    <property type="entry name" value="HTH_TetR"/>
</dbReference>
<dbReference type="RefSeq" id="WP_057887100.1">
    <property type="nucleotide sequence ID" value="NZ_AZEZ01000004.1"/>
</dbReference>
<evidence type="ECO:0000256" key="2">
    <source>
        <dbReference type="PROSITE-ProRule" id="PRU00335"/>
    </source>
</evidence>
<dbReference type="PATRIC" id="fig|1423770.3.peg.1917"/>
<feature type="domain" description="HTH tetR-type" evidence="3">
    <location>
        <begin position="18"/>
        <end position="78"/>
    </location>
</feature>
<dbReference type="InterPro" id="IPR050624">
    <property type="entry name" value="HTH-type_Tx_Regulator"/>
</dbReference>
<keyword evidence="5" id="KW-1185">Reference proteome</keyword>
<evidence type="ECO:0000313" key="5">
    <source>
        <dbReference type="Proteomes" id="UP000050872"/>
    </source>
</evidence>
<dbReference type="Gene3D" id="1.10.357.10">
    <property type="entry name" value="Tetracycline Repressor, domain 2"/>
    <property type="match status" value="1"/>
</dbReference>
<dbReference type="SUPFAM" id="SSF46689">
    <property type="entry name" value="Homeodomain-like"/>
    <property type="match status" value="1"/>
</dbReference>
<comment type="caution">
    <text evidence="4">The sequence shown here is derived from an EMBL/GenBank/DDBJ whole genome shotgun (WGS) entry which is preliminary data.</text>
</comment>
<feature type="DNA-binding region" description="H-T-H motif" evidence="2">
    <location>
        <begin position="41"/>
        <end position="60"/>
    </location>
</feature>
<dbReference type="STRING" id="1423770.FD29_GL001867"/>
<name>A0A0R1QTQ3_9LACO</name>
<sequence>MENAFEDVGIWLTNTDMPHGKKQVIKASLKLFSEQGYDGTSTAQIAKSSGMSQATIFKYFKSKEDLLLFIIEPIIEHILPAYGKEFATDVAQNNQSLNSLIHFIITNRFNFLVQNKDAAIILFSQVMINDKVKDLLLKKIASLKGMFVKNIWQVLQETGEMRTDIDMIQFVRLVASQLYFYFLQSQRIIPTADKAQIQTDLSNIENMILRAVRK</sequence>
<dbReference type="EMBL" id="AZEZ01000004">
    <property type="protein sequence ID" value="KRL45866.1"/>
    <property type="molecule type" value="Genomic_DNA"/>
</dbReference>
<proteinExistence type="predicted"/>